<accession>A0ABV9GLF8</accession>
<dbReference type="Pfam" id="PF19741">
    <property type="entry name" value="DUF6230"/>
    <property type="match status" value="1"/>
</dbReference>
<proteinExistence type="predicted"/>
<dbReference type="InterPro" id="IPR046198">
    <property type="entry name" value="DUF6230"/>
</dbReference>
<name>A0ABV9GLF8_9BACL</name>
<protein>
    <submittedName>
        <fullName evidence="1">DUF6230 family protein</fullName>
    </submittedName>
</protein>
<keyword evidence="2" id="KW-1185">Reference proteome</keyword>
<evidence type="ECO:0000313" key="1">
    <source>
        <dbReference type="EMBL" id="MFC4618793.1"/>
    </source>
</evidence>
<dbReference type="RefSeq" id="WP_376845891.1">
    <property type="nucleotide sequence ID" value="NZ_JBHSFW010000003.1"/>
</dbReference>
<organism evidence="1 2">
    <name type="scientific">Camelliibacillus cellulosilyticus</name>
    <dbReference type="NCBI Taxonomy" id="2174486"/>
    <lineage>
        <taxon>Bacteria</taxon>
        <taxon>Bacillati</taxon>
        <taxon>Bacillota</taxon>
        <taxon>Bacilli</taxon>
        <taxon>Bacillales</taxon>
        <taxon>Sporolactobacillaceae</taxon>
        <taxon>Camelliibacillus</taxon>
    </lineage>
</organism>
<gene>
    <name evidence="1" type="ORF">ACFO4N_08580</name>
</gene>
<dbReference type="Proteomes" id="UP001596022">
    <property type="component" value="Unassembled WGS sequence"/>
</dbReference>
<reference evidence="2" key="1">
    <citation type="journal article" date="2019" name="Int. J. Syst. Evol. Microbiol.">
        <title>The Global Catalogue of Microorganisms (GCM) 10K type strain sequencing project: providing services to taxonomists for standard genome sequencing and annotation.</title>
        <authorList>
            <consortium name="The Broad Institute Genomics Platform"/>
            <consortium name="The Broad Institute Genome Sequencing Center for Infectious Disease"/>
            <person name="Wu L."/>
            <person name="Ma J."/>
        </authorList>
    </citation>
    <scope>NUCLEOTIDE SEQUENCE [LARGE SCALE GENOMIC DNA]</scope>
    <source>
        <strain evidence="2">CGMCC 1.16306</strain>
    </source>
</reference>
<comment type="caution">
    <text evidence="1">The sequence shown here is derived from an EMBL/GenBank/DDBJ whole genome shotgun (WGS) entry which is preliminary data.</text>
</comment>
<sequence length="196" mass="21429">MTETVSIHGRTVKKRFWIALIAGFLFLGALLTVFGVSGTAYAIPLSGVGSFTVQFDKLVGEDFKLYGGLSESGNSKTTPVAVNDIKHATVYGLHIYKDIDIPGMGTLRVNIKSSNPVEINGLIQKANLINGDAVFDSLLVKDNYVGDIKDPMEKVSKEFTQESNKITLKNGNLSTVYLFQKTVSLPGMKVYFEKIK</sequence>
<dbReference type="EMBL" id="JBHSFW010000003">
    <property type="protein sequence ID" value="MFC4618793.1"/>
    <property type="molecule type" value="Genomic_DNA"/>
</dbReference>
<evidence type="ECO:0000313" key="2">
    <source>
        <dbReference type="Proteomes" id="UP001596022"/>
    </source>
</evidence>